<dbReference type="InterPro" id="IPR011335">
    <property type="entry name" value="Restrct_endonuc-II-like"/>
</dbReference>
<dbReference type="RefSeq" id="WP_264369848.1">
    <property type="nucleotide sequence ID" value="NZ_JAPCIO010000014.1"/>
</dbReference>
<evidence type="ECO:0000313" key="2">
    <source>
        <dbReference type="EMBL" id="MCW1149163.1"/>
    </source>
</evidence>
<reference evidence="2" key="1">
    <citation type="submission" date="2022-10" db="EMBL/GenBank/DDBJ databases">
        <title>Flavobacterium sp. nov., a bacterium isolated from lake sediment.</title>
        <authorList>
            <person name="Qu J.-H."/>
        </authorList>
    </citation>
    <scope>NUCLEOTIDE SEQUENCE</scope>
    <source>
        <strain evidence="2">TH16-21</strain>
    </source>
</reference>
<feature type="domain" description="DUF559" evidence="1">
    <location>
        <begin position="74"/>
        <end position="139"/>
    </location>
</feature>
<dbReference type="Proteomes" id="UP001165677">
    <property type="component" value="Unassembled WGS sequence"/>
</dbReference>
<accession>A0ABT3EKT0</accession>
<dbReference type="InterPro" id="IPR007569">
    <property type="entry name" value="DUF559"/>
</dbReference>
<sequence>MKYFCIECGYNISTEIYDYSLNHFSHPLCRIHQDWIRALLWDNYTTQQTIDLYLALKTNGVPAVIEKFDGYKHIDIAIPKHKFNIEIDGMHHHYDSNQALRDLKRTYHSFRRGYFTIRVPNTLVDERLNEAVEYIIKFLNESMNQQ</sequence>
<name>A0ABT3EKT0_9FLAO</name>
<evidence type="ECO:0000313" key="3">
    <source>
        <dbReference type="Proteomes" id="UP001165677"/>
    </source>
</evidence>
<keyword evidence="2" id="KW-0255">Endonuclease</keyword>
<organism evidence="2 3">
    <name type="scientific">Flavobacterium lacisediminis</name>
    <dbReference type="NCBI Taxonomy" id="2989705"/>
    <lineage>
        <taxon>Bacteria</taxon>
        <taxon>Pseudomonadati</taxon>
        <taxon>Bacteroidota</taxon>
        <taxon>Flavobacteriia</taxon>
        <taxon>Flavobacteriales</taxon>
        <taxon>Flavobacteriaceae</taxon>
        <taxon>Flavobacterium</taxon>
    </lineage>
</organism>
<comment type="caution">
    <text evidence="2">The sequence shown here is derived from an EMBL/GenBank/DDBJ whole genome shotgun (WGS) entry which is preliminary data.</text>
</comment>
<protein>
    <submittedName>
        <fullName evidence="2">Endonuclease domain-containing protein</fullName>
    </submittedName>
</protein>
<dbReference type="Pfam" id="PF04480">
    <property type="entry name" value="DUF559"/>
    <property type="match status" value="1"/>
</dbReference>
<keyword evidence="2" id="KW-0378">Hydrolase</keyword>
<gene>
    <name evidence="2" type="ORF">OJ995_13115</name>
</gene>
<proteinExistence type="predicted"/>
<dbReference type="Gene3D" id="3.40.960.10">
    <property type="entry name" value="VSR Endonuclease"/>
    <property type="match status" value="1"/>
</dbReference>
<keyword evidence="3" id="KW-1185">Reference proteome</keyword>
<dbReference type="EMBL" id="JAPCIO010000014">
    <property type="protein sequence ID" value="MCW1149163.1"/>
    <property type="molecule type" value="Genomic_DNA"/>
</dbReference>
<keyword evidence="2" id="KW-0540">Nuclease</keyword>
<dbReference type="GO" id="GO:0004519">
    <property type="term" value="F:endonuclease activity"/>
    <property type="evidence" value="ECO:0007669"/>
    <property type="project" value="UniProtKB-KW"/>
</dbReference>
<dbReference type="SUPFAM" id="SSF52980">
    <property type="entry name" value="Restriction endonuclease-like"/>
    <property type="match status" value="1"/>
</dbReference>
<evidence type="ECO:0000259" key="1">
    <source>
        <dbReference type="Pfam" id="PF04480"/>
    </source>
</evidence>